<dbReference type="Pfam" id="PF00501">
    <property type="entry name" value="AMP-binding"/>
    <property type="match status" value="1"/>
</dbReference>
<feature type="domain" description="AMP-dependent synthetase/ligase" evidence="2">
    <location>
        <begin position="61"/>
        <end position="441"/>
    </location>
</feature>
<evidence type="ECO:0000313" key="3">
    <source>
        <dbReference type="EMBL" id="MFG6489804.1"/>
    </source>
</evidence>
<gene>
    <name evidence="3" type="ORF">ACG04R_24220</name>
</gene>
<dbReference type="EMBL" id="JBIGIC010000015">
    <property type="protein sequence ID" value="MFG6489804.1"/>
    <property type="molecule type" value="Genomic_DNA"/>
</dbReference>
<dbReference type="PANTHER" id="PTHR43201:SF8">
    <property type="entry name" value="ACYL-COA SYNTHETASE FAMILY MEMBER 3"/>
    <property type="match status" value="1"/>
</dbReference>
<name>A0ABW7HJ67_9BURK</name>
<dbReference type="Gene3D" id="3.40.50.12780">
    <property type="entry name" value="N-terminal domain of ligase-like"/>
    <property type="match status" value="1"/>
</dbReference>
<dbReference type="Pfam" id="PF23562">
    <property type="entry name" value="AMP-binding_C_3"/>
    <property type="match status" value="1"/>
</dbReference>
<keyword evidence="4" id="KW-1185">Reference proteome</keyword>
<dbReference type="InterPro" id="IPR000873">
    <property type="entry name" value="AMP-dep_synth/lig_dom"/>
</dbReference>
<dbReference type="PANTHER" id="PTHR43201">
    <property type="entry name" value="ACYL-COA SYNTHETASE"/>
    <property type="match status" value="1"/>
</dbReference>
<evidence type="ECO:0000256" key="1">
    <source>
        <dbReference type="ARBA" id="ARBA00006432"/>
    </source>
</evidence>
<dbReference type="RefSeq" id="WP_394416258.1">
    <property type="nucleotide sequence ID" value="NZ_JBIGIC010000015.1"/>
</dbReference>
<evidence type="ECO:0000313" key="4">
    <source>
        <dbReference type="Proteomes" id="UP001606134"/>
    </source>
</evidence>
<organism evidence="3 4">
    <name type="scientific">Pelomonas candidula</name>
    <dbReference type="NCBI Taxonomy" id="3299025"/>
    <lineage>
        <taxon>Bacteria</taxon>
        <taxon>Pseudomonadati</taxon>
        <taxon>Pseudomonadota</taxon>
        <taxon>Betaproteobacteria</taxon>
        <taxon>Burkholderiales</taxon>
        <taxon>Sphaerotilaceae</taxon>
        <taxon>Roseateles</taxon>
    </lineage>
</organism>
<proteinExistence type="inferred from homology"/>
<comment type="similarity">
    <text evidence="1">Belongs to the ATP-dependent AMP-binding enzyme family.</text>
</comment>
<accession>A0ABW7HJ67</accession>
<protein>
    <submittedName>
        <fullName evidence="3">Feruloyl-CoA synthase</fullName>
    </submittedName>
</protein>
<evidence type="ECO:0000259" key="2">
    <source>
        <dbReference type="Pfam" id="PF00501"/>
    </source>
</evidence>
<reference evidence="3 4" key="1">
    <citation type="submission" date="2024-08" db="EMBL/GenBank/DDBJ databases">
        <authorList>
            <person name="Lu H."/>
        </authorList>
    </citation>
    <scope>NUCLEOTIDE SEQUENCE [LARGE SCALE GENOMIC DNA]</scope>
    <source>
        <strain evidence="3 4">BYS78W</strain>
    </source>
</reference>
<dbReference type="Proteomes" id="UP001606134">
    <property type="component" value="Unassembled WGS sequence"/>
</dbReference>
<dbReference type="SUPFAM" id="SSF56801">
    <property type="entry name" value="Acetyl-CoA synthetase-like"/>
    <property type="match status" value="1"/>
</dbReference>
<sequence>MSAAPGRSLAAGDAVHVGAGFRDARVGGCVVATLVDRPDGSQVLSSTEPLQAYPERLTDVLEHWARTSPARPLLAQRDASGAWQHLSYADMLARAQAVGQALLDAGVSAERPLAILADNSLDHATLMMGAMWAGVPYASVSVAYALVSSDFARLRHILGVLTPGMVYAAHDGFGRAISALVPADVPVVLGRGELADRPTTPFATLLDTPPGPALAQAHAAVTADTIAKILFTSGSASAPKGVITTHRMLSANQQMLRQCMAFLADEPPVLLDWLPWSHTFGGSHNLGIALYNGGSLYIDDGKPTPTGFAQTVRNLKDVSPTVYFNVPKGLEELANAMDVDAELRDAFFRQLKAIMFAAAGLSQAVWDKLDRHAVAACGERVRVLTSLGMTETAPSGLFLVGTHARSGHVGLPCPGVEAKLVPVQGKLEVRFRGPNVMPGYWREPALTAKAFDAEGFYCTGDAVRFVDAEDLSLGLSFDGRIAEDFKLSTGTFVSVGPLRSRIVLEGHPYVQDAVLAGLNRDQVAALIFPRLADCRALAGLGPEAAAADVLHHPHVRERFQQLADRLYAQGTGSANRVERLHVLVEPPSVAHGEITDKNSINQRAVLSHRAALVDALYEGADADPWLIRPRKTSKELT</sequence>
<dbReference type="InterPro" id="IPR042099">
    <property type="entry name" value="ANL_N_sf"/>
</dbReference>
<comment type="caution">
    <text evidence="3">The sequence shown here is derived from an EMBL/GenBank/DDBJ whole genome shotgun (WGS) entry which is preliminary data.</text>
</comment>